<dbReference type="Pfam" id="PF11769">
    <property type="entry name" value="DUF3313"/>
    <property type="match status" value="1"/>
</dbReference>
<reference evidence="1 2" key="1">
    <citation type="submission" date="2020-08" db="EMBL/GenBank/DDBJ databases">
        <authorList>
            <person name="Criscuolo A."/>
        </authorList>
    </citation>
    <scope>NUCLEOTIDE SEQUENCE [LARGE SCALE GENOMIC DNA]</scope>
    <source>
        <strain evidence="1">CIP111764</strain>
    </source>
</reference>
<dbReference type="EMBL" id="CAJFCI010000072">
    <property type="protein sequence ID" value="CAD5109268.1"/>
    <property type="molecule type" value="Genomic_DNA"/>
</dbReference>
<evidence type="ECO:0008006" key="3">
    <source>
        <dbReference type="Google" id="ProtNLM"/>
    </source>
</evidence>
<evidence type="ECO:0000313" key="2">
    <source>
        <dbReference type="Proteomes" id="UP000583387"/>
    </source>
</evidence>
<name>A0A7U7EQF0_9GAMM</name>
<proteinExistence type="predicted"/>
<dbReference type="RefSeq" id="WP_187672580.1">
    <property type="nucleotide sequence ID" value="NZ_CAJFCI010000072.1"/>
</dbReference>
<gene>
    <name evidence="1" type="ORF">PSEWESI4_03564</name>
</gene>
<protein>
    <recommendedName>
        <fullName evidence="3">DUF3313 domain-containing protein</fullName>
    </recommendedName>
</protein>
<accession>A0A7U7EQF0</accession>
<dbReference type="PROSITE" id="PS51257">
    <property type="entry name" value="PROKAR_LIPOPROTEIN"/>
    <property type="match status" value="1"/>
</dbReference>
<dbReference type="AlphaFoldDB" id="A0A7U7EQF0"/>
<organism evidence="1 2">
    <name type="scientific">Zestomonas carbonaria</name>
    <dbReference type="NCBI Taxonomy" id="2762745"/>
    <lineage>
        <taxon>Bacteria</taxon>
        <taxon>Pseudomonadati</taxon>
        <taxon>Pseudomonadota</taxon>
        <taxon>Gammaproteobacteria</taxon>
        <taxon>Pseudomonadales</taxon>
        <taxon>Pseudomonadaceae</taxon>
        <taxon>Zestomonas</taxon>
    </lineage>
</organism>
<dbReference type="Proteomes" id="UP000583387">
    <property type="component" value="Unassembled WGS sequence"/>
</dbReference>
<sequence>MRALQLLMVGVVTAGLLGCSTGQVKPEEYSGFLGDYSRLKAEQSPSGAPVLRWVDPALDINRYRQFYIEPSQFHPRPEPSEKVSGETLVDITRYYDAALRRELGKELPVADRPGPDTIIIRPAITAVSSHIQGLRPYEVIPIALVAAAVSTASGIRDEDTEIATEAAFIDSDRQIELAQVVRKGSGETLENRAQQLTIDDVKAVLDGWAVDLRQSYRSLKTSRKIGLQQQ</sequence>
<keyword evidence="2" id="KW-1185">Reference proteome</keyword>
<evidence type="ECO:0000313" key="1">
    <source>
        <dbReference type="EMBL" id="CAD5109268.1"/>
    </source>
</evidence>
<dbReference type="InterPro" id="IPR021747">
    <property type="entry name" value="DUF3313"/>
</dbReference>
<comment type="caution">
    <text evidence="1">The sequence shown here is derived from an EMBL/GenBank/DDBJ whole genome shotgun (WGS) entry which is preliminary data.</text>
</comment>